<keyword evidence="1" id="KW-1133">Transmembrane helix</keyword>
<accession>A0A9E6ZJH5</accession>
<protein>
    <submittedName>
        <fullName evidence="2">Uncharacterized protein</fullName>
    </submittedName>
</protein>
<keyword evidence="1" id="KW-0472">Membrane</keyword>
<dbReference type="EMBL" id="CP094358">
    <property type="protein sequence ID" value="UOB16724.1"/>
    <property type="molecule type" value="Genomic_DNA"/>
</dbReference>
<reference evidence="2" key="1">
    <citation type="submission" date="2022-03" db="EMBL/GenBank/DDBJ databases">
        <title>Description of Abyssus ytuae gen. nov., sp. nov., a novel member of the family Flavobacteriaceae isolated from the sediment of Mariana Trench.</title>
        <authorList>
            <person name="Zhang J."/>
            <person name="Xu X."/>
        </authorList>
    </citation>
    <scope>NUCLEOTIDE SEQUENCE</scope>
    <source>
        <strain evidence="2">MT3330</strain>
    </source>
</reference>
<evidence type="ECO:0000256" key="1">
    <source>
        <dbReference type="SAM" id="Phobius"/>
    </source>
</evidence>
<keyword evidence="3" id="KW-1185">Reference proteome</keyword>
<dbReference type="KEGG" id="fbm:MQE35_13375"/>
<evidence type="ECO:0000313" key="2">
    <source>
        <dbReference type="EMBL" id="UOB16724.1"/>
    </source>
</evidence>
<dbReference type="Proteomes" id="UP000831290">
    <property type="component" value="Chromosome"/>
</dbReference>
<sequence length="91" mass="10579">MNVIITLLPIFICGFTFGTIIMMMIKKDAEGGMEKIDRDKLKRIYDSINKKDPNQISFENLSANIENTVYYTEPAEKYSAIRRILKLNEEK</sequence>
<keyword evidence="1" id="KW-0812">Transmembrane</keyword>
<evidence type="ECO:0000313" key="3">
    <source>
        <dbReference type="Proteomes" id="UP000831290"/>
    </source>
</evidence>
<dbReference type="AlphaFoldDB" id="A0A9E6ZJH5"/>
<organism evidence="2 3">
    <name type="scientific">Abyssalbus ytuae</name>
    <dbReference type="NCBI Taxonomy" id="2926907"/>
    <lineage>
        <taxon>Bacteria</taxon>
        <taxon>Pseudomonadati</taxon>
        <taxon>Bacteroidota</taxon>
        <taxon>Flavobacteriia</taxon>
        <taxon>Flavobacteriales</taxon>
        <taxon>Flavobacteriaceae</taxon>
        <taxon>Abyssalbus</taxon>
    </lineage>
</organism>
<gene>
    <name evidence="2" type="ORF">MQE35_13375</name>
</gene>
<proteinExistence type="predicted"/>
<name>A0A9E6ZJH5_9FLAO</name>
<dbReference type="RefSeq" id="WP_255841959.1">
    <property type="nucleotide sequence ID" value="NZ_CP094358.1"/>
</dbReference>
<feature type="transmembrane region" description="Helical" evidence="1">
    <location>
        <begin position="6"/>
        <end position="25"/>
    </location>
</feature>